<organism evidence="1 2">
    <name type="scientific">Naganishia cerealis</name>
    <dbReference type="NCBI Taxonomy" id="610337"/>
    <lineage>
        <taxon>Eukaryota</taxon>
        <taxon>Fungi</taxon>
        <taxon>Dikarya</taxon>
        <taxon>Basidiomycota</taxon>
        <taxon>Agaricomycotina</taxon>
        <taxon>Tremellomycetes</taxon>
        <taxon>Filobasidiales</taxon>
        <taxon>Filobasidiaceae</taxon>
        <taxon>Naganishia</taxon>
    </lineage>
</organism>
<gene>
    <name evidence="1" type="ORF">QFC19_002558</name>
</gene>
<keyword evidence="2" id="KW-1185">Reference proteome</keyword>
<sequence length="347" mass="38109">MAERKVLNKYFPPDFDPSKIPRRKMPKDAQQTVRLMAPFTMCCNTCGEFIYKGKKFNAKKETAQGEEYYGIKIFRFYIKCTRCSSEITFKTDPKNADYICEHGAKRNFEPTTAAASYVPNAAEDDEDAGSDEEDPMKALEESQAAAKRQMEDEDELADLRQRNARLERGDIDTEEVLKARHDAKNKALEERRRKEEQEDDEVVKQYFYKVKAPGVDQGITGATPSAKIDGKGKGKAPTGGVLEDEYGSSDEDGHTDDSQTEQETASATITVKRTALPSGTAASSEPTVQDLLAAKGIALPSFVKTVVPAHPTTTLAATKPGVLGGAVKRKEGVSGLGVKLVKKKKIV</sequence>
<protein>
    <submittedName>
        <fullName evidence="1">Uncharacterized protein</fullName>
    </submittedName>
</protein>
<proteinExistence type="predicted"/>
<evidence type="ECO:0000313" key="1">
    <source>
        <dbReference type="EMBL" id="KAJ9108093.1"/>
    </source>
</evidence>
<accession>A0ACC2W9J2</accession>
<dbReference type="Proteomes" id="UP001241377">
    <property type="component" value="Unassembled WGS sequence"/>
</dbReference>
<reference evidence="1" key="1">
    <citation type="submission" date="2023-04" db="EMBL/GenBank/DDBJ databases">
        <title>Draft Genome sequencing of Naganishia species isolated from polar environments using Oxford Nanopore Technology.</title>
        <authorList>
            <person name="Leo P."/>
            <person name="Venkateswaran K."/>
        </authorList>
    </citation>
    <scope>NUCLEOTIDE SEQUENCE</scope>
    <source>
        <strain evidence="1">MNA-CCFEE 5261</strain>
    </source>
</reference>
<evidence type="ECO:0000313" key="2">
    <source>
        <dbReference type="Proteomes" id="UP001241377"/>
    </source>
</evidence>
<comment type="caution">
    <text evidence="1">The sequence shown here is derived from an EMBL/GenBank/DDBJ whole genome shotgun (WGS) entry which is preliminary data.</text>
</comment>
<name>A0ACC2W9J2_9TREE</name>
<dbReference type="EMBL" id="JASBWR010000022">
    <property type="protein sequence ID" value="KAJ9108093.1"/>
    <property type="molecule type" value="Genomic_DNA"/>
</dbReference>